<comment type="caution">
    <text evidence="3">The sequence shown here is derived from an EMBL/GenBank/DDBJ whole genome shotgun (WGS) entry which is preliminary data.</text>
</comment>
<protein>
    <recommendedName>
        <fullName evidence="1">Cyclic diguanosine monophosphate-binding protein</fullName>
        <shortName evidence="1">c-di-GMP-binding protein</shortName>
    </recommendedName>
    <alternativeName>
        <fullName evidence="1">Pilz domain-containing protein</fullName>
    </alternativeName>
</protein>
<dbReference type="Gene3D" id="2.40.10.220">
    <property type="entry name" value="predicted glycosyltransferase like domains"/>
    <property type="match status" value="1"/>
</dbReference>
<dbReference type="InterPro" id="IPR009875">
    <property type="entry name" value="PilZ_domain"/>
</dbReference>
<sequence length="125" mass="13997">MTADNRRKFTRIVFSAPGEMRQGMKKWQCSLLDISLKGVLIECDTPFDGDRQQSILLVLTLPGMGNSIMLEGEVCHTEHEQLGIKIKMIDIDSASRLRRLVELNVGDDSLLKRELDALVAPEKGT</sequence>
<keyword evidence="1" id="KW-0973">c-di-GMP</keyword>
<dbReference type="EMBL" id="JAFKCV010000018">
    <property type="protein sequence ID" value="MBN7827473.1"/>
    <property type="molecule type" value="Genomic_DNA"/>
</dbReference>
<organism evidence="3 4">
    <name type="scientific">Bowmanella dokdonensis</name>
    <dbReference type="NCBI Taxonomy" id="751969"/>
    <lineage>
        <taxon>Bacteria</taxon>
        <taxon>Pseudomonadati</taxon>
        <taxon>Pseudomonadota</taxon>
        <taxon>Gammaproteobacteria</taxon>
        <taxon>Alteromonadales</taxon>
        <taxon>Alteromonadaceae</taxon>
        <taxon>Bowmanella</taxon>
    </lineage>
</organism>
<dbReference type="AlphaFoldDB" id="A0A939IPI4"/>
<dbReference type="GO" id="GO:0035438">
    <property type="term" value="F:cyclic-di-GMP binding"/>
    <property type="evidence" value="ECO:0007669"/>
    <property type="project" value="InterPro"/>
</dbReference>
<evidence type="ECO:0000259" key="2">
    <source>
        <dbReference type="Pfam" id="PF07238"/>
    </source>
</evidence>
<comment type="function">
    <text evidence="1">Binds the second messenger bis-(3'-5') cyclic dimeric guanosine monophosphate (c-di-GMP). Can bind two c-di-GMP molecules per monomer. May play a role in bacterial second-messenger regulated processes. Binding to c-di-GMP induces a conformational change of the C- and N-termini resulting in the exposure of a highly negative surface on one side of the protein to a possible effector protein.</text>
</comment>
<keyword evidence="1" id="KW-0547">Nucleotide-binding</keyword>
<accession>A0A939IPI4</accession>
<comment type="subunit">
    <text evidence="1">Monomer in both c-di-GMP-bound and free forms.</text>
</comment>
<dbReference type="Pfam" id="PF07238">
    <property type="entry name" value="PilZ"/>
    <property type="match status" value="1"/>
</dbReference>
<gene>
    <name evidence="3" type="ORF">J0A66_19745</name>
</gene>
<proteinExistence type="predicted"/>
<dbReference type="InterPro" id="IPR027021">
    <property type="entry name" value="C-di-GMP_BP_PA4608"/>
</dbReference>
<dbReference type="PIRSF" id="PIRSF028141">
    <property type="entry name" value="C-di-GMP_BP_PA4608"/>
    <property type="match status" value="1"/>
</dbReference>
<dbReference type="RefSeq" id="WP_206575584.1">
    <property type="nucleotide sequence ID" value="NZ_JAFKCV010000018.1"/>
</dbReference>
<keyword evidence="4" id="KW-1185">Reference proteome</keyword>
<evidence type="ECO:0000313" key="3">
    <source>
        <dbReference type="EMBL" id="MBN7827473.1"/>
    </source>
</evidence>
<evidence type="ECO:0000256" key="1">
    <source>
        <dbReference type="PIRNR" id="PIRNR028141"/>
    </source>
</evidence>
<name>A0A939IPI4_9ALTE</name>
<dbReference type="Proteomes" id="UP000664654">
    <property type="component" value="Unassembled WGS sequence"/>
</dbReference>
<dbReference type="SUPFAM" id="SSF141371">
    <property type="entry name" value="PilZ domain-like"/>
    <property type="match status" value="1"/>
</dbReference>
<reference evidence="3" key="1">
    <citation type="submission" date="2021-03" db="EMBL/GenBank/DDBJ databases">
        <title>novel species isolated from a fishpond in China.</title>
        <authorList>
            <person name="Lu H."/>
            <person name="Cai Z."/>
        </authorList>
    </citation>
    <scope>NUCLEOTIDE SEQUENCE</scope>
    <source>
        <strain evidence="3">JCM 30855</strain>
    </source>
</reference>
<evidence type="ECO:0000313" key="4">
    <source>
        <dbReference type="Proteomes" id="UP000664654"/>
    </source>
</evidence>
<feature type="domain" description="PilZ" evidence="2">
    <location>
        <begin position="5"/>
        <end position="102"/>
    </location>
</feature>